<feature type="region of interest" description="Disordered" evidence="1">
    <location>
        <begin position="260"/>
        <end position="281"/>
    </location>
</feature>
<dbReference type="Proteomes" id="UP000250235">
    <property type="component" value="Unassembled WGS sequence"/>
</dbReference>
<keyword evidence="3" id="KW-1185">Reference proteome</keyword>
<feature type="region of interest" description="Disordered" evidence="1">
    <location>
        <begin position="517"/>
        <end position="554"/>
    </location>
</feature>
<dbReference type="EMBL" id="KV000494">
    <property type="protein sequence ID" value="KZV40205.1"/>
    <property type="molecule type" value="Genomic_DNA"/>
</dbReference>
<organism evidence="2 3">
    <name type="scientific">Dorcoceras hygrometricum</name>
    <dbReference type="NCBI Taxonomy" id="472368"/>
    <lineage>
        <taxon>Eukaryota</taxon>
        <taxon>Viridiplantae</taxon>
        <taxon>Streptophyta</taxon>
        <taxon>Embryophyta</taxon>
        <taxon>Tracheophyta</taxon>
        <taxon>Spermatophyta</taxon>
        <taxon>Magnoliopsida</taxon>
        <taxon>eudicotyledons</taxon>
        <taxon>Gunneridae</taxon>
        <taxon>Pentapetalae</taxon>
        <taxon>asterids</taxon>
        <taxon>lamiids</taxon>
        <taxon>Lamiales</taxon>
        <taxon>Gesneriaceae</taxon>
        <taxon>Didymocarpoideae</taxon>
        <taxon>Trichosporeae</taxon>
        <taxon>Loxocarpinae</taxon>
        <taxon>Dorcoceras</taxon>
    </lineage>
</organism>
<feature type="compositionally biased region" description="Polar residues" evidence="1">
    <location>
        <begin position="525"/>
        <end position="539"/>
    </location>
</feature>
<name>A0A2Z7C7D1_9LAMI</name>
<sequence>MRPKTGTDLFKQAPVDWLHKTQQNDDASTNLNDAVKVTSASLLPAGHPVATHSSQQFSCGWYQTQHSKRSVSTYRNDVVSQLCDWFLNSMHNPPLLDCTGGSVRDGESFDLPVDGLGDLSAIPKDVIFDARSIVSLSGEPVSLSRGKNQMKIEFRLLCDIMAKAISVKAGSFNAITVEKFSLVTAIVCGVRKNWGRILFSTFKKMVTPGSKQAKGFAVQISLLLENIPNLELGESSEFPASKILTDKTVHRFISLNDKDGAEEATGAPKPKAASKKRPAVDVGAAVAKKKRTIKKKSVTSHSTLEMVAVEQEIVPLQMVEPCPDVPAVEEHIEQPAAEEGIQLAVGPQPLWLRNHNFGLTHRIMVKRLATSPHDPLGITDSACKNQLVMVSIQYGPFNTYIPIRSTTIGKSRVARDTTAMHTSWRSNSDIASVTRASMTFRAVRTNQYNQDLGLIHSTNGNHLESPNEGSSIDHQNVEATKEALSHQLLEFQSQEQENQNILHAQLSELVNYINRGSADKKGESSSRGPQQPPNVQIRDSGTGGGSAVRTPDYAQRVEMTQRRIVESVLDADRNSESLERQAAAERDRERRRREARMLKRRRKF</sequence>
<reference evidence="2 3" key="1">
    <citation type="journal article" date="2015" name="Proc. Natl. Acad. Sci. U.S.A.">
        <title>The resurrection genome of Boea hygrometrica: A blueprint for survival of dehydration.</title>
        <authorList>
            <person name="Xiao L."/>
            <person name="Yang G."/>
            <person name="Zhang L."/>
            <person name="Yang X."/>
            <person name="Zhao S."/>
            <person name="Ji Z."/>
            <person name="Zhou Q."/>
            <person name="Hu M."/>
            <person name="Wang Y."/>
            <person name="Chen M."/>
            <person name="Xu Y."/>
            <person name="Jin H."/>
            <person name="Xiao X."/>
            <person name="Hu G."/>
            <person name="Bao F."/>
            <person name="Hu Y."/>
            <person name="Wan P."/>
            <person name="Li L."/>
            <person name="Deng X."/>
            <person name="Kuang T."/>
            <person name="Xiang C."/>
            <person name="Zhu J.K."/>
            <person name="Oliver M.J."/>
            <person name="He Y."/>
        </authorList>
    </citation>
    <scope>NUCLEOTIDE SEQUENCE [LARGE SCALE GENOMIC DNA]</scope>
    <source>
        <strain evidence="3">cv. XS01</strain>
    </source>
</reference>
<protein>
    <submittedName>
        <fullName evidence="2">Uncharacterized protein</fullName>
    </submittedName>
</protein>
<feature type="compositionally biased region" description="Basic and acidic residues" evidence="1">
    <location>
        <begin position="567"/>
        <end position="588"/>
    </location>
</feature>
<evidence type="ECO:0000256" key="1">
    <source>
        <dbReference type="SAM" id="MobiDB-lite"/>
    </source>
</evidence>
<accession>A0A2Z7C7D1</accession>
<gene>
    <name evidence="2" type="ORF">F511_20238</name>
</gene>
<proteinExistence type="predicted"/>
<evidence type="ECO:0000313" key="2">
    <source>
        <dbReference type="EMBL" id="KZV40205.1"/>
    </source>
</evidence>
<feature type="region of interest" description="Disordered" evidence="1">
    <location>
        <begin position="567"/>
        <end position="604"/>
    </location>
</feature>
<feature type="compositionally biased region" description="Basic residues" evidence="1">
    <location>
        <begin position="589"/>
        <end position="604"/>
    </location>
</feature>
<dbReference type="AlphaFoldDB" id="A0A2Z7C7D1"/>
<evidence type="ECO:0000313" key="3">
    <source>
        <dbReference type="Proteomes" id="UP000250235"/>
    </source>
</evidence>